<feature type="compositionally biased region" description="Basic and acidic residues" evidence="1">
    <location>
        <begin position="38"/>
        <end position="47"/>
    </location>
</feature>
<feature type="region of interest" description="Disordered" evidence="1">
    <location>
        <begin position="38"/>
        <end position="94"/>
    </location>
</feature>
<gene>
    <name evidence="2" type="ORF">H671_21588</name>
</gene>
<evidence type="ECO:0000313" key="2">
    <source>
        <dbReference type="EMBL" id="ERE48362.1"/>
    </source>
</evidence>
<proteinExistence type="predicted"/>
<protein>
    <submittedName>
        <fullName evidence="2">Uncharacterized protein</fullName>
    </submittedName>
</protein>
<reference evidence="3" key="1">
    <citation type="journal article" date="2013" name="Nat. Biotechnol.">
        <title>Chinese hamster genome sequenced from sorted chromosomes.</title>
        <authorList>
            <person name="Brinkrolf K."/>
            <person name="Rupp O."/>
            <person name="Laux H."/>
            <person name="Kollin F."/>
            <person name="Ernst W."/>
            <person name="Linke B."/>
            <person name="Kofler R."/>
            <person name="Romand S."/>
            <person name="Hesse F."/>
            <person name="Budach W.E."/>
            <person name="Galosy S."/>
            <person name="Muller D."/>
            <person name="Noll T."/>
            <person name="Wienberg J."/>
            <person name="Jostock T."/>
            <person name="Leonard M."/>
            <person name="Grillari J."/>
            <person name="Tauch A."/>
            <person name="Goesmann A."/>
            <person name="Helk B."/>
            <person name="Mott J.E."/>
            <person name="Puhler A."/>
            <person name="Borth N."/>
        </authorList>
    </citation>
    <scope>NUCLEOTIDE SEQUENCE [LARGE SCALE GENOMIC DNA]</scope>
    <source>
        <strain evidence="3">17A/GY</strain>
    </source>
</reference>
<dbReference type="Proteomes" id="UP000030759">
    <property type="component" value="Unassembled WGS sequence"/>
</dbReference>
<sequence length="145" mass="16183">MCRIAEMNFVAMHTGPVCTQTPSDITCNAVSDDLCDKQPDNRADSHGGARGPFIAPGRDRHETQACPAYQQGHRQGSGNNRAPDDCAPRHSGMRRFRNGLRTQTCIRTKLRRSHDDSLFKIVIANTLVPKQGQQNNDRNRDTQEP</sequence>
<evidence type="ECO:0000313" key="3">
    <source>
        <dbReference type="Proteomes" id="UP000030759"/>
    </source>
</evidence>
<dbReference type="AlphaFoldDB" id="A0A061HUR1"/>
<evidence type="ECO:0000256" key="1">
    <source>
        <dbReference type="SAM" id="MobiDB-lite"/>
    </source>
</evidence>
<accession>A0A061HUR1</accession>
<dbReference type="EMBL" id="KE690427">
    <property type="protein sequence ID" value="ERE48362.1"/>
    <property type="molecule type" value="Genomic_DNA"/>
</dbReference>
<name>A0A061HUR1_CRIGR</name>
<organism evidence="2 3">
    <name type="scientific">Cricetulus griseus</name>
    <name type="common">Chinese hamster</name>
    <name type="synonym">Cricetulus barabensis griseus</name>
    <dbReference type="NCBI Taxonomy" id="10029"/>
    <lineage>
        <taxon>Eukaryota</taxon>
        <taxon>Metazoa</taxon>
        <taxon>Chordata</taxon>
        <taxon>Craniata</taxon>
        <taxon>Vertebrata</taxon>
        <taxon>Euteleostomi</taxon>
        <taxon>Mammalia</taxon>
        <taxon>Eutheria</taxon>
        <taxon>Euarchontoglires</taxon>
        <taxon>Glires</taxon>
        <taxon>Rodentia</taxon>
        <taxon>Myomorpha</taxon>
        <taxon>Muroidea</taxon>
        <taxon>Cricetidae</taxon>
        <taxon>Cricetinae</taxon>
        <taxon>Cricetulus</taxon>
    </lineage>
</organism>